<proteinExistence type="predicted"/>
<accession>A0A7J6PF02</accession>
<feature type="region of interest" description="Disordered" evidence="2">
    <location>
        <begin position="279"/>
        <end position="350"/>
    </location>
</feature>
<keyword evidence="1" id="KW-0175">Coiled coil</keyword>
<protein>
    <submittedName>
        <fullName evidence="3">Uncharacterized protein</fullName>
    </submittedName>
</protein>
<name>A0A7J6PF02_PEROL</name>
<organism evidence="3 4">
    <name type="scientific">Perkinsus olseni</name>
    <name type="common">Perkinsus atlanticus</name>
    <dbReference type="NCBI Taxonomy" id="32597"/>
    <lineage>
        <taxon>Eukaryota</taxon>
        <taxon>Sar</taxon>
        <taxon>Alveolata</taxon>
        <taxon>Perkinsozoa</taxon>
        <taxon>Perkinsea</taxon>
        <taxon>Perkinsida</taxon>
        <taxon>Perkinsidae</taxon>
        <taxon>Perkinsus</taxon>
    </lineage>
</organism>
<evidence type="ECO:0000256" key="2">
    <source>
        <dbReference type="SAM" id="MobiDB-lite"/>
    </source>
</evidence>
<evidence type="ECO:0000313" key="3">
    <source>
        <dbReference type="EMBL" id="KAF4694316.1"/>
    </source>
</evidence>
<dbReference type="Proteomes" id="UP000541610">
    <property type="component" value="Unassembled WGS sequence"/>
</dbReference>
<sequence>MMRPPSSSPMSTQHLPYDPAAIAKQLKRTRQVLSVARKQADEALAGRDEALEEVRRLKREIETLKGGVENEMHKLRADLAIISSERDMMMAALTEVHSATGMLTERLEKTAGDEFYELFKWLWLCTGPDLERAALERRDPSKTRELIAGLVGAVSEAQSNKEELRRERQNTADLRAEVDAARTKMEAMEKSESDARAQIAIKTEALKTAELNYQQAKEGLESAERRGVWLTGQVREMQSLVNEKDALVQKLQRGDSHVCTSNDEHRELEESVLSQYLPRKLNPSILQRSSTPEPEDATPARDPSPPSSILRKGSASRRVQMPDWGRKTSSNQHDCSDVNLRSLQITASID</sequence>
<dbReference type="OrthoDB" id="10282471at2759"/>
<reference evidence="3 4" key="1">
    <citation type="submission" date="2020-04" db="EMBL/GenBank/DDBJ databases">
        <title>Perkinsus olseni comparative genomics.</title>
        <authorList>
            <person name="Bogema D.R."/>
        </authorList>
    </citation>
    <scope>NUCLEOTIDE SEQUENCE [LARGE SCALE GENOMIC DNA]</scope>
    <source>
        <strain evidence="3">00978-12</strain>
    </source>
</reference>
<comment type="caution">
    <text evidence="3">The sequence shown here is derived from an EMBL/GenBank/DDBJ whole genome shotgun (WGS) entry which is preliminary data.</text>
</comment>
<feature type="coiled-coil region" evidence="1">
    <location>
        <begin position="147"/>
        <end position="226"/>
    </location>
</feature>
<feature type="compositionally biased region" description="Polar residues" evidence="2">
    <location>
        <begin position="327"/>
        <end position="350"/>
    </location>
</feature>
<evidence type="ECO:0000313" key="4">
    <source>
        <dbReference type="Proteomes" id="UP000541610"/>
    </source>
</evidence>
<feature type="coiled-coil region" evidence="1">
    <location>
        <begin position="40"/>
        <end position="74"/>
    </location>
</feature>
<dbReference type="AlphaFoldDB" id="A0A7J6PF02"/>
<evidence type="ECO:0000256" key="1">
    <source>
        <dbReference type="SAM" id="Coils"/>
    </source>
</evidence>
<dbReference type="EMBL" id="JABANP010000034">
    <property type="protein sequence ID" value="KAF4694316.1"/>
    <property type="molecule type" value="Genomic_DNA"/>
</dbReference>
<gene>
    <name evidence="3" type="ORF">FOZ60_008475</name>
</gene>